<keyword evidence="2" id="KW-0732">Signal</keyword>
<protein>
    <submittedName>
        <fullName evidence="3">Uncharacterized protein</fullName>
    </submittedName>
</protein>
<feature type="chain" id="PRO_5047405538" evidence="2">
    <location>
        <begin position="24"/>
        <end position="125"/>
    </location>
</feature>
<feature type="signal peptide" evidence="2">
    <location>
        <begin position="1"/>
        <end position="23"/>
    </location>
</feature>
<dbReference type="Proteomes" id="UP000643610">
    <property type="component" value="Unassembled WGS sequence"/>
</dbReference>
<name>A0ABR6XSG5_9BURK</name>
<evidence type="ECO:0000256" key="2">
    <source>
        <dbReference type="SAM" id="SignalP"/>
    </source>
</evidence>
<evidence type="ECO:0000256" key="1">
    <source>
        <dbReference type="SAM" id="MobiDB-lite"/>
    </source>
</evidence>
<evidence type="ECO:0000313" key="3">
    <source>
        <dbReference type="EMBL" id="MBC3832313.1"/>
    </source>
</evidence>
<proteinExistence type="predicted"/>
<gene>
    <name evidence="3" type="ORF">H8K33_12385</name>
</gene>
<dbReference type="RefSeq" id="WP_186891367.1">
    <property type="nucleotide sequence ID" value="NZ_JACOFU010000005.1"/>
</dbReference>
<dbReference type="EMBL" id="JACOFU010000005">
    <property type="protein sequence ID" value="MBC3832313.1"/>
    <property type="molecule type" value="Genomic_DNA"/>
</dbReference>
<sequence length="125" mass="13591">MPTRIILLTASLTLALVGNVTRAQEVAAPASTKHVVAESTSSANEQNAEQSVEISNTRNPEWKSYRSMLKGLEAFDRFHAKAPLAEPKFVIRPRAEGLSMDGLTLHVKSDQSSLPIPLAESGYFV</sequence>
<reference evidence="3 4" key="1">
    <citation type="submission" date="2020-08" db="EMBL/GenBank/DDBJ databases">
        <title>Novel species isolated from subtropical streams in China.</title>
        <authorList>
            <person name="Lu H."/>
        </authorList>
    </citation>
    <scope>NUCLEOTIDE SEQUENCE [LARGE SCALE GENOMIC DNA]</scope>
    <source>
        <strain evidence="3 4">KCTC 52442</strain>
    </source>
</reference>
<keyword evidence="4" id="KW-1185">Reference proteome</keyword>
<evidence type="ECO:0000313" key="4">
    <source>
        <dbReference type="Proteomes" id="UP000643610"/>
    </source>
</evidence>
<comment type="caution">
    <text evidence="3">The sequence shown here is derived from an EMBL/GenBank/DDBJ whole genome shotgun (WGS) entry which is preliminary data.</text>
</comment>
<organism evidence="3 4">
    <name type="scientific">Undibacterium amnicola</name>
    <dbReference type="NCBI Taxonomy" id="1834038"/>
    <lineage>
        <taxon>Bacteria</taxon>
        <taxon>Pseudomonadati</taxon>
        <taxon>Pseudomonadota</taxon>
        <taxon>Betaproteobacteria</taxon>
        <taxon>Burkholderiales</taxon>
        <taxon>Oxalobacteraceae</taxon>
        <taxon>Undibacterium</taxon>
    </lineage>
</organism>
<feature type="compositionally biased region" description="Polar residues" evidence="1">
    <location>
        <begin position="38"/>
        <end position="57"/>
    </location>
</feature>
<feature type="region of interest" description="Disordered" evidence="1">
    <location>
        <begin position="28"/>
        <end position="57"/>
    </location>
</feature>
<accession>A0ABR6XSG5</accession>